<reference evidence="5 6" key="1">
    <citation type="submission" date="2019-09" db="EMBL/GenBank/DDBJ databases">
        <authorList>
            <person name="Cremers G."/>
        </authorList>
    </citation>
    <scope>NUCLEOTIDE SEQUENCE [LARGE SCALE GENOMIC DNA]</scope>
    <source>
        <strain evidence="5">4A</strain>
    </source>
</reference>
<dbReference type="InterPro" id="IPR000182">
    <property type="entry name" value="GNAT_dom"/>
</dbReference>
<feature type="domain" description="N-acetyltransferase" evidence="4">
    <location>
        <begin position="12"/>
        <end position="177"/>
    </location>
</feature>
<evidence type="ECO:0000313" key="5">
    <source>
        <dbReference type="EMBL" id="VVM04680.1"/>
    </source>
</evidence>
<organism evidence="5 6">
    <name type="scientific">Methylacidimicrobium tartarophylax</name>
    <dbReference type="NCBI Taxonomy" id="1041768"/>
    <lineage>
        <taxon>Bacteria</taxon>
        <taxon>Pseudomonadati</taxon>
        <taxon>Verrucomicrobiota</taxon>
        <taxon>Methylacidimicrobium</taxon>
    </lineage>
</organism>
<dbReference type="AlphaFoldDB" id="A0A5E6M6V7"/>
<dbReference type="Proteomes" id="UP000334923">
    <property type="component" value="Unassembled WGS sequence"/>
</dbReference>
<comment type="similarity">
    <text evidence="3">Belongs to the acetyltransferase family. RimJ subfamily.</text>
</comment>
<dbReference type="EC" id="2.3.1.57" evidence="5"/>
<dbReference type="RefSeq" id="WP_142659108.1">
    <property type="nucleotide sequence ID" value="NZ_CABFVA020000008.1"/>
</dbReference>
<dbReference type="EMBL" id="CABFVA020000008">
    <property type="protein sequence ID" value="VVM04680.1"/>
    <property type="molecule type" value="Genomic_DNA"/>
</dbReference>
<dbReference type="OrthoDB" id="9785602at2"/>
<evidence type="ECO:0000256" key="3">
    <source>
        <dbReference type="ARBA" id="ARBA00038502"/>
    </source>
</evidence>
<dbReference type="PROSITE" id="PS51186">
    <property type="entry name" value="GNAT"/>
    <property type="match status" value="1"/>
</dbReference>
<evidence type="ECO:0000313" key="6">
    <source>
        <dbReference type="Proteomes" id="UP000334923"/>
    </source>
</evidence>
<dbReference type="InterPro" id="IPR051531">
    <property type="entry name" value="N-acetyltransferase"/>
</dbReference>
<dbReference type="PANTHER" id="PTHR43792">
    <property type="entry name" value="GNAT FAMILY, PUTATIVE (AFU_ORTHOLOGUE AFUA_3G00765)-RELATED-RELATED"/>
    <property type="match status" value="1"/>
</dbReference>
<dbReference type="InterPro" id="IPR016181">
    <property type="entry name" value="Acyl_CoA_acyltransferase"/>
</dbReference>
<dbReference type="SUPFAM" id="SSF55729">
    <property type="entry name" value="Acyl-CoA N-acyltransferases (Nat)"/>
    <property type="match status" value="1"/>
</dbReference>
<name>A0A5E6M6V7_9BACT</name>
<accession>A0A5E6M6V7</accession>
<dbReference type="GO" id="GO:0004145">
    <property type="term" value="F:diamine N-acetyltransferase activity"/>
    <property type="evidence" value="ECO:0007669"/>
    <property type="project" value="UniProtKB-EC"/>
</dbReference>
<keyword evidence="6" id="KW-1185">Reference proteome</keyword>
<dbReference type="PANTHER" id="PTHR43792:SF8">
    <property type="entry name" value="[RIBOSOMAL PROTEIN US5]-ALANINE N-ACETYLTRANSFERASE"/>
    <property type="match status" value="1"/>
</dbReference>
<protein>
    <submittedName>
        <fullName evidence="5">Diamine N-acetyltransferase</fullName>
        <ecNumber evidence="5">2.3.1.57</ecNumber>
    </submittedName>
</protein>
<proteinExistence type="inferred from homology"/>
<keyword evidence="1 5" id="KW-0808">Transferase</keyword>
<keyword evidence="2 5" id="KW-0012">Acyltransferase</keyword>
<dbReference type="Pfam" id="PF13302">
    <property type="entry name" value="Acetyltransf_3"/>
    <property type="match status" value="1"/>
</dbReference>
<evidence type="ECO:0000256" key="2">
    <source>
        <dbReference type="ARBA" id="ARBA00023315"/>
    </source>
</evidence>
<sequence>MPRDFPLLLDRILLRPLEEGDKESVRAFAGDPEISRVTRSLTYPEDSEKASAWVDEHIAMTRNGQTVSAAILEKKHRRFVGAGILFLEPNHRRAEIGLWLGRPFWAQGYGPEACRGLIDYAFAVLQLKKVCAYCLASNLRSRHLIQKLGFRWEGTQRKQLLVRGVFEDLLLFGLLAEEWTPLSHRKG</sequence>
<evidence type="ECO:0000256" key="1">
    <source>
        <dbReference type="ARBA" id="ARBA00022679"/>
    </source>
</evidence>
<gene>
    <name evidence="5" type="primary">speG</name>
    <name evidence="5" type="synonym">SAT</name>
    <name evidence="5" type="ORF">MAMT_00232</name>
</gene>
<evidence type="ECO:0000259" key="4">
    <source>
        <dbReference type="PROSITE" id="PS51186"/>
    </source>
</evidence>
<dbReference type="Gene3D" id="3.40.630.30">
    <property type="match status" value="1"/>
</dbReference>